<accession>A0A0F9C6G3</accession>
<name>A0A0F9C6G3_9ZZZZ</name>
<evidence type="ECO:0000313" key="1">
    <source>
        <dbReference type="EMBL" id="KKL21892.1"/>
    </source>
</evidence>
<evidence type="ECO:0008006" key="2">
    <source>
        <dbReference type="Google" id="ProtNLM"/>
    </source>
</evidence>
<sequence length="467" mass="54623">VDMLFNFNEIYRISLTTKNKNEEENLLKIISITDRKYADKIKDPLFKFLAKYERRMGSYLSNIKGFAHEIKVNVAEAGKISLIGSDIKLDKCREWLLDKLVKITRIQDELFISKEFSLYIRTFDKIKRTELYKKINGKQSKEFIYELVEKIIALKENLNHDSIELKFSRTNGYDFRDYLINSIDLRCSQEHCYASLTCPKNGCNSTELTLSKKTHQNSLTLKCLECGEEFEELHSLECIGNEHINEIHIDNSMIYLFRIELKTEINKILSKLETGLRINSDKEVYYIKNNRLYRNEINDQFYYNWFELPSFREIKKRSEMNTLELKESTSKIKSLYEKCKSYKNKCEGCHIFNDKGDICLLKIFAEISDGRAHPHCGFEFGDFEFDQLFSYGTEKFYGIAKSYGTAPKKSFKTICEVNFGSLTYKKSQGLLEQFIEGCRTDIVRALIVVSGKVLSTELKNVLIVEKV</sequence>
<organism evidence="1">
    <name type="scientific">marine sediment metagenome</name>
    <dbReference type="NCBI Taxonomy" id="412755"/>
    <lineage>
        <taxon>unclassified sequences</taxon>
        <taxon>metagenomes</taxon>
        <taxon>ecological metagenomes</taxon>
    </lineage>
</organism>
<reference evidence="1" key="1">
    <citation type="journal article" date="2015" name="Nature">
        <title>Complex archaea that bridge the gap between prokaryotes and eukaryotes.</title>
        <authorList>
            <person name="Spang A."/>
            <person name="Saw J.H."/>
            <person name="Jorgensen S.L."/>
            <person name="Zaremba-Niedzwiedzka K."/>
            <person name="Martijn J."/>
            <person name="Lind A.E."/>
            <person name="van Eijk R."/>
            <person name="Schleper C."/>
            <person name="Guy L."/>
            <person name="Ettema T.J."/>
        </authorList>
    </citation>
    <scope>NUCLEOTIDE SEQUENCE</scope>
</reference>
<protein>
    <recommendedName>
        <fullName evidence="2">C2H2-type domain-containing protein</fullName>
    </recommendedName>
</protein>
<gene>
    <name evidence="1" type="ORF">LCGC14_2440900</name>
</gene>
<feature type="non-terminal residue" evidence="1">
    <location>
        <position position="1"/>
    </location>
</feature>
<dbReference type="AlphaFoldDB" id="A0A0F9C6G3"/>
<dbReference type="EMBL" id="LAZR01037557">
    <property type="protein sequence ID" value="KKL21892.1"/>
    <property type="molecule type" value="Genomic_DNA"/>
</dbReference>
<proteinExistence type="predicted"/>
<comment type="caution">
    <text evidence="1">The sequence shown here is derived from an EMBL/GenBank/DDBJ whole genome shotgun (WGS) entry which is preliminary data.</text>
</comment>